<feature type="non-terminal residue" evidence="2">
    <location>
        <position position="1"/>
    </location>
</feature>
<accession>A0AAF0R6C9</accession>
<reference evidence="2" key="1">
    <citation type="submission" date="2023-08" db="EMBL/GenBank/DDBJ databases">
        <title>A de novo genome assembly of Solanum verrucosum Schlechtendal, a Mexican diploid species geographically isolated from the other diploid A-genome species in potato relatives.</title>
        <authorList>
            <person name="Hosaka K."/>
        </authorList>
    </citation>
    <scope>NUCLEOTIDE SEQUENCE</scope>
    <source>
        <tissue evidence="2">Young leaves</tissue>
    </source>
</reference>
<keyword evidence="3" id="KW-1185">Reference proteome</keyword>
<sequence length="116" mass="13032">NLKNPRDPNPNLEDETIWIFSDQLSDSPFGVVHRHLAPTFNIVVLWVIGRYGNASRNFSTMRRLLPLSVDLIISFRAQHIGTKGKVRPFGDSPSAPGDPQPFISLFFSAFSFLFAT</sequence>
<name>A0AAF0R6C9_SOLVR</name>
<gene>
    <name evidence="2" type="ORF">MTR67_030642</name>
</gene>
<evidence type="ECO:0000313" key="2">
    <source>
        <dbReference type="EMBL" id="WMV37257.1"/>
    </source>
</evidence>
<keyword evidence="1" id="KW-0472">Membrane</keyword>
<evidence type="ECO:0000313" key="3">
    <source>
        <dbReference type="Proteomes" id="UP001234989"/>
    </source>
</evidence>
<protein>
    <submittedName>
        <fullName evidence="2">Uncharacterized protein</fullName>
    </submittedName>
</protein>
<feature type="transmembrane region" description="Helical" evidence="1">
    <location>
        <begin position="35"/>
        <end position="53"/>
    </location>
</feature>
<dbReference type="AlphaFoldDB" id="A0AAF0R6C9"/>
<dbReference type="Proteomes" id="UP001234989">
    <property type="component" value="Chromosome 7"/>
</dbReference>
<keyword evidence="1" id="KW-0812">Transmembrane</keyword>
<evidence type="ECO:0000256" key="1">
    <source>
        <dbReference type="SAM" id="Phobius"/>
    </source>
</evidence>
<organism evidence="2 3">
    <name type="scientific">Solanum verrucosum</name>
    <dbReference type="NCBI Taxonomy" id="315347"/>
    <lineage>
        <taxon>Eukaryota</taxon>
        <taxon>Viridiplantae</taxon>
        <taxon>Streptophyta</taxon>
        <taxon>Embryophyta</taxon>
        <taxon>Tracheophyta</taxon>
        <taxon>Spermatophyta</taxon>
        <taxon>Magnoliopsida</taxon>
        <taxon>eudicotyledons</taxon>
        <taxon>Gunneridae</taxon>
        <taxon>Pentapetalae</taxon>
        <taxon>asterids</taxon>
        <taxon>lamiids</taxon>
        <taxon>Solanales</taxon>
        <taxon>Solanaceae</taxon>
        <taxon>Solanoideae</taxon>
        <taxon>Solaneae</taxon>
        <taxon>Solanum</taxon>
    </lineage>
</organism>
<proteinExistence type="predicted"/>
<dbReference type="EMBL" id="CP133618">
    <property type="protein sequence ID" value="WMV37257.1"/>
    <property type="molecule type" value="Genomic_DNA"/>
</dbReference>
<keyword evidence="1" id="KW-1133">Transmembrane helix</keyword>